<proteinExistence type="predicted"/>
<sequence>MKANEFIKKAGLNEVKRLLSTATVANDNQVGVIPYNPFIGIPIDIGELKRLIESYELVGSFGGLEHAKCFLAENIPCADSGVLNKAIADVESCQ</sequence>
<keyword evidence="3" id="KW-1185">Reference proteome</keyword>
<dbReference type="AlphaFoldDB" id="V2TXB5"/>
<name>V2TXB5_9GAMM</name>
<organism evidence="1 3">
    <name type="scientific">Acinetobacter nectaris CIP 110549</name>
    <dbReference type="NCBI Taxonomy" id="1392540"/>
    <lineage>
        <taxon>Bacteria</taxon>
        <taxon>Pseudomonadati</taxon>
        <taxon>Pseudomonadota</taxon>
        <taxon>Gammaproteobacteria</taxon>
        <taxon>Moraxellales</taxon>
        <taxon>Moraxellaceae</taxon>
        <taxon>Acinetobacter</taxon>
    </lineage>
</organism>
<dbReference type="OrthoDB" id="6713321at2"/>
<dbReference type="HOGENOM" id="CLU_172307_0_0_6"/>
<comment type="caution">
    <text evidence="1">The sequence shown here is derived from an EMBL/GenBank/DDBJ whole genome shotgun (WGS) entry which is preliminary data.</text>
</comment>
<accession>V2TXB5</accession>
<dbReference type="EMBL" id="AYER01000003">
    <property type="protein sequence ID" value="ESK40280.1"/>
    <property type="molecule type" value="Genomic_DNA"/>
</dbReference>
<dbReference type="PATRIC" id="fig|1392540.3.peg.42"/>
<dbReference type="Proteomes" id="UP000023785">
    <property type="component" value="Unassembled WGS sequence"/>
</dbReference>
<reference evidence="1 3" key="1">
    <citation type="submission" date="2013-10" db="EMBL/GenBank/DDBJ databases">
        <title>The Genome Sequence of Acinetobacter nectaris CIP 110549.</title>
        <authorList>
            <consortium name="The Broad Institute Genomics Platform"/>
            <consortium name="The Broad Institute Genome Sequencing Center for Infectious Disease"/>
            <person name="Cerqueira G."/>
            <person name="Feldgarden M."/>
            <person name="Courvalin P."/>
            <person name="Grillot-Courvalin C."/>
            <person name="Clermont D."/>
            <person name="Rocha E."/>
            <person name="Yoon E.-J."/>
            <person name="Nemec A."/>
            <person name="Young S.K."/>
            <person name="Zeng Q."/>
            <person name="Gargeya S."/>
            <person name="Fitzgerald M."/>
            <person name="Abouelleil A."/>
            <person name="Alvarado L."/>
            <person name="Berlin A.M."/>
            <person name="Chapman S.B."/>
            <person name="Gainer-Dewar J."/>
            <person name="Goldberg J."/>
            <person name="Gnerre S."/>
            <person name="Griggs A."/>
            <person name="Gujja S."/>
            <person name="Hansen M."/>
            <person name="Howarth C."/>
            <person name="Imamovic A."/>
            <person name="Ireland A."/>
            <person name="Larimer J."/>
            <person name="McCowan C."/>
            <person name="Murphy C."/>
            <person name="Pearson M."/>
            <person name="Poon T.W."/>
            <person name="Priest M."/>
            <person name="Roberts A."/>
            <person name="Saif S."/>
            <person name="Shea T."/>
            <person name="Sykes S."/>
            <person name="Wortman J."/>
            <person name="Nusbaum C."/>
            <person name="Birren B."/>
        </authorList>
    </citation>
    <scope>NUCLEOTIDE SEQUENCE [LARGE SCALE GENOMIC DNA]</scope>
    <source>
        <strain evidence="1 3">CIP 110549</strain>
    </source>
</reference>
<evidence type="ECO:0000313" key="1">
    <source>
        <dbReference type="EMBL" id="ESK40280.1"/>
    </source>
</evidence>
<evidence type="ECO:0000313" key="3">
    <source>
        <dbReference type="Proteomes" id="UP000023785"/>
    </source>
</evidence>
<dbReference type="RefSeq" id="WP_023271650.1">
    <property type="nucleotide sequence ID" value="NZ_KI530712.1"/>
</dbReference>
<evidence type="ECO:0000313" key="2">
    <source>
        <dbReference type="EMBL" id="ESK41057.1"/>
    </source>
</evidence>
<gene>
    <name evidence="2" type="ORF">P256_00042</name>
    <name evidence="1" type="ORF">P256_00727</name>
</gene>
<dbReference type="STRING" id="1392540.P256_00042"/>
<dbReference type="EMBL" id="AYER01000001">
    <property type="protein sequence ID" value="ESK41057.1"/>
    <property type="molecule type" value="Genomic_DNA"/>
</dbReference>
<protein>
    <submittedName>
        <fullName evidence="1">Uncharacterized protein</fullName>
    </submittedName>
</protein>